<keyword evidence="6 9" id="KW-1133">Transmembrane helix</keyword>
<keyword evidence="11" id="KW-1185">Reference proteome</keyword>
<feature type="compositionally biased region" description="Basic and acidic residues" evidence="8">
    <location>
        <begin position="504"/>
        <end position="523"/>
    </location>
</feature>
<evidence type="ECO:0000256" key="3">
    <source>
        <dbReference type="ARBA" id="ARBA00022448"/>
    </source>
</evidence>
<comment type="caution">
    <text evidence="10">The sequence shown here is derived from an EMBL/GenBank/DDBJ whole genome shotgun (WGS) entry which is preliminary data.</text>
</comment>
<dbReference type="GO" id="GO:0005886">
    <property type="term" value="C:plasma membrane"/>
    <property type="evidence" value="ECO:0007669"/>
    <property type="project" value="UniProtKB-SubCell"/>
</dbReference>
<feature type="transmembrane region" description="Helical" evidence="9">
    <location>
        <begin position="360"/>
        <end position="385"/>
    </location>
</feature>
<sequence>MNQIEEELSNLDDVEDEIHHDTDDEGNSPIIDKNLPTKRNPNQDEIYRLAGRSPLMTILNLMIGPILTQVTGALYGVINTIWVSRAIGEIGMSAVATEYCFECIGRAFGYFLQSAGTTQISYLYGQKLEGEAPQVVVDILRFSILCAASVPALLIPIHDPVAKWYGASPETIKEGYNYLLPFIVGAIFPCINMACAGFLQAEGRTMLIGVINIVSLGISMAGLVPLFLYGFKSGIIGTSIATILADAIPGVILVILYFAGFFGVKPKVNMLFKPFSKHTWKALGVGSSQLVSQLALNIPGIFIRKLIGLSTDPVDYDNAMSGFNVFCRYNQIVNCLVIAVTTGYIPPASYAYAAKDSIRYLWLSFHSAWIAFAWSVFTTILSLTIPRQISMMFSSGEDFLSFSAPMLKVSTALNFIMWMRFNAQAMLQALQSGGRAMIISFVSNFVATIGFAYVLYFTDKHNVIRLMWVYPISIAVGFVFGLALLLKPLLQMYRSAKTQSILEGKDQVPEPLDHPDLAKEKPDVSSSADEGIDHEGTDIDEL</sequence>
<dbReference type="GeneID" id="94832066"/>
<keyword evidence="3" id="KW-0813">Transport</keyword>
<keyword evidence="5 9" id="KW-0812">Transmembrane</keyword>
<evidence type="ECO:0000256" key="7">
    <source>
        <dbReference type="ARBA" id="ARBA00023136"/>
    </source>
</evidence>
<proteinExistence type="inferred from homology"/>
<protein>
    <recommendedName>
        <fullName evidence="12">MatE family protein</fullName>
    </recommendedName>
</protein>
<reference evidence="10" key="1">
    <citation type="submission" date="2016-10" db="EMBL/GenBank/DDBJ databases">
        <authorList>
            <person name="Benchimol M."/>
            <person name="Almeida L.G."/>
            <person name="Vasconcelos A.T."/>
            <person name="Perreira-Neves A."/>
            <person name="Rosa I.A."/>
            <person name="Tasca T."/>
            <person name="Bogo M.R."/>
            <person name="de Souza W."/>
        </authorList>
    </citation>
    <scope>NUCLEOTIDE SEQUENCE [LARGE SCALE GENOMIC DNA]</scope>
    <source>
        <strain evidence="10">K</strain>
    </source>
</reference>
<feature type="transmembrane region" description="Helical" evidence="9">
    <location>
        <begin position="435"/>
        <end position="456"/>
    </location>
</feature>
<feature type="transmembrane region" description="Helical" evidence="9">
    <location>
        <begin position="235"/>
        <end position="264"/>
    </location>
</feature>
<feature type="transmembrane region" description="Helical" evidence="9">
    <location>
        <begin position="139"/>
        <end position="158"/>
    </location>
</feature>
<gene>
    <name evidence="10" type="ORF">TRFO_13638</name>
</gene>
<feature type="transmembrane region" description="Helical" evidence="9">
    <location>
        <begin position="468"/>
        <end position="486"/>
    </location>
</feature>
<evidence type="ECO:0000256" key="5">
    <source>
        <dbReference type="ARBA" id="ARBA00022692"/>
    </source>
</evidence>
<evidence type="ECO:0000256" key="8">
    <source>
        <dbReference type="SAM" id="MobiDB-lite"/>
    </source>
</evidence>
<evidence type="ECO:0000256" key="6">
    <source>
        <dbReference type="ARBA" id="ARBA00022989"/>
    </source>
</evidence>
<dbReference type="AlphaFoldDB" id="A0A1J4KXH4"/>
<feature type="region of interest" description="Disordered" evidence="8">
    <location>
        <begin position="18"/>
        <end position="39"/>
    </location>
</feature>
<dbReference type="VEuPathDB" id="TrichDB:TRFO_13638"/>
<feature type="region of interest" description="Disordered" evidence="8">
    <location>
        <begin position="504"/>
        <end position="542"/>
    </location>
</feature>
<evidence type="ECO:0000256" key="9">
    <source>
        <dbReference type="SAM" id="Phobius"/>
    </source>
</evidence>
<evidence type="ECO:0000256" key="4">
    <source>
        <dbReference type="ARBA" id="ARBA00022475"/>
    </source>
</evidence>
<accession>A0A1J4KXH4</accession>
<keyword evidence="7 9" id="KW-0472">Membrane</keyword>
<evidence type="ECO:0000313" key="11">
    <source>
        <dbReference type="Proteomes" id="UP000179807"/>
    </source>
</evidence>
<dbReference type="CDD" id="cd12082">
    <property type="entry name" value="MATE_like"/>
    <property type="match status" value="1"/>
</dbReference>
<dbReference type="InterPro" id="IPR052031">
    <property type="entry name" value="Membrane_Transporter-Flippase"/>
</dbReference>
<evidence type="ECO:0000256" key="1">
    <source>
        <dbReference type="ARBA" id="ARBA00004651"/>
    </source>
</evidence>
<dbReference type="GO" id="GO:0042910">
    <property type="term" value="F:xenobiotic transmembrane transporter activity"/>
    <property type="evidence" value="ECO:0007669"/>
    <property type="project" value="InterPro"/>
</dbReference>
<evidence type="ECO:0000256" key="2">
    <source>
        <dbReference type="ARBA" id="ARBA00010199"/>
    </source>
</evidence>
<feature type="transmembrane region" description="Helical" evidence="9">
    <location>
        <begin position="178"/>
        <end position="199"/>
    </location>
</feature>
<feature type="transmembrane region" description="Helical" evidence="9">
    <location>
        <begin position="405"/>
        <end position="423"/>
    </location>
</feature>
<comment type="similarity">
    <text evidence="2">Belongs to the multi antimicrobial extrusion (MATE) (TC 2.A.66.1) family.</text>
</comment>
<name>A0A1J4KXH4_9EUKA</name>
<dbReference type="PANTHER" id="PTHR43549">
    <property type="entry name" value="MULTIDRUG RESISTANCE PROTEIN YPNP-RELATED"/>
    <property type="match status" value="1"/>
</dbReference>
<dbReference type="Proteomes" id="UP000179807">
    <property type="component" value="Unassembled WGS sequence"/>
</dbReference>
<dbReference type="GO" id="GO:0015297">
    <property type="term" value="F:antiporter activity"/>
    <property type="evidence" value="ECO:0007669"/>
    <property type="project" value="InterPro"/>
</dbReference>
<comment type="subcellular location">
    <subcellularLocation>
        <location evidence="1">Cell membrane</location>
        <topology evidence="1">Multi-pass membrane protein</topology>
    </subcellularLocation>
</comment>
<dbReference type="InterPro" id="IPR002528">
    <property type="entry name" value="MATE_fam"/>
</dbReference>
<dbReference type="Pfam" id="PF01554">
    <property type="entry name" value="MatE"/>
    <property type="match status" value="2"/>
</dbReference>
<feature type="transmembrane region" description="Helical" evidence="9">
    <location>
        <begin position="206"/>
        <end position="229"/>
    </location>
</feature>
<keyword evidence="4" id="KW-1003">Cell membrane</keyword>
<evidence type="ECO:0008006" key="12">
    <source>
        <dbReference type="Google" id="ProtNLM"/>
    </source>
</evidence>
<evidence type="ECO:0000313" key="10">
    <source>
        <dbReference type="EMBL" id="OHT15953.1"/>
    </source>
</evidence>
<dbReference type="PANTHER" id="PTHR43549:SF2">
    <property type="entry name" value="MULTIDRUG RESISTANCE PROTEIN NORM-RELATED"/>
    <property type="match status" value="1"/>
</dbReference>
<organism evidence="10 11">
    <name type="scientific">Tritrichomonas foetus</name>
    <dbReference type="NCBI Taxonomy" id="1144522"/>
    <lineage>
        <taxon>Eukaryota</taxon>
        <taxon>Metamonada</taxon>
        <taxon>Parabasalia</taxon>
        <taxon>Tritrichomonadida</taxon>
        <taxon>Tritrichomonadidae</taxon>
        <taxon>Tritrichomonas</taxon>
    </lineage>
</organism>
<dbReference type="EMBL" id="MLAK01000167">
    <property type="protein sequence ID" value="OHT15953.1"/>
    <property type="molecule type" value="Genomic_DNA"/>
</dbReference>
<dbReference type="OrthoDB" id="10409819at2759"/>
<feature type="compositionally biased region" description="Basic and acidic residues" evidence="8">
    <location>
        <begin position="531"/>
        <end position="542"/>
    </location>
</feature>
<dbReference type="RefSeq" id="XP_068369089.1">
    <property type="nucleotide sequence ID" value="XM_068497362.1"/>
</dbReference>